<dbReference type="AlphaFoldDB" id="A7TDR7"/>
<dbReference type="InterPro" id="IPR011990">
    <property type="entry name" value="TPR-like_helical_dom_sf"/>
</dbReference>
<feature type="repeat" description="TPR" evidence="6">
    <location>
        <begin position="431"/>
        <end position="464"/>
    </location>
</feature>
<evidence type="ECO:0000256" key="1">
    <source>
        <dbReference type="ARBA" id="ARBA00004496"/>
    </source>
</evidence>
<keyword evidence="2" id="KW-0963">Cytoplasm</keyword>
<dbReference type="FunFam" id="1.25.40.10:FF:000020">
    <property type="entry name" value="Stress-induced phosphoprotein 1"/>
    <property type="match status" value="1"/>
</dbReference>
<feature type="domain" description="STI1" evidence="8">
    <location>
        <begin position="138"/>
        <end position="177"/>
    </location>
</feature>
<dbReference type="GO" id="GO:0003729">
    <property type="term" value="F:mRNA binding"/>
    <property type="evidence" value="ECO:0007669"/>
    <property type="project" value="EnsemblFungi"/>
</dbReference>
<dbReference type="GO" id="GO:0005737">
    <property type="term" value="C:cytoplasm"/>
    <property type="evidence" value="ECO:0007669"/>
    <property type="project" value="UniProtKB-SubCell"/>
</dbReference>
<dbReference type="FunFam" id="1.10.260.100:FF:000004">
    <property type="entry name" value="Putative stress-induced-phosphoprotein 1"/>
    <property type="match status" value="1"/>
</dbReference>
<keyword evidence="10" id="KW-1185">Reference proteome</keyword>
<dbReference type="InterPro" id="IPR006636">
    <property type="entry name" value="STI1_HS-bd"/>
</dbReference>
<keyword evidence="3" id="KW-0677">Repeat</keyword>
<name>A7TDR7_VANPO</name>
<gene>
    <name evidence="9" type="ORF">Kpol_1018p69</name>
</gene>
<dbReference type="Pfam" id="PF00515">
    <property type="entry name" value="TPR_1"/>
    <property type="match status" value="1"/>
</dbReference>
<dbReference type="GO" id="GO:0042030">
    <property type="term" value="F:ATPase inhibitor activity"/>
    <property type="evidence" value="ECO:0007669"/>
    <property type="project" value="EnsemblFungi"/>
</dbReference>
<evidence type="ECO:0000313" key="9">
    <source>
        <dbReference type="EMBL" id="EDO19537.1"/>
    </source>
</evidence>
<evidence type="ECO:0000256" key="2">
    <source>
        <dbReference type="ARBA" id="ARBA00022490"/>
    </source>
</evidence>
<dbReference type="PROSITE" id="PS50005">
    <property type="entry name" value="TPR"/>
    <property type="match status" value="5"/>
</dbReference>
<dbReference type="SMART" id="SM00727">
    <property type="entry name" value="STI1"/>
    <property type="match status" value="2"/>
</dbReference>
<dbReference type="KEGG" id="vpo:Kpol_1018p69"/>
<dbReference type="GeneID" id="5547894"/>
<dbReference type="FunCoup" id="A7TDR7">
    <property type="interactions" value="1068"/>
</dbReference>
<comment type="subunit">
    <text evidence="5">Part of a larger complex that includes HSP70, HSP90, and immunophilins.</text>
</comment>
<dbReference type="GO" id="GO:0008104">
    <property type="term" value="P:intracellular protein localization"/>
    <property type="evidence" value="ECO:0007669"/>
    <property type="project" value="EnsemblFungi"/>
</dbReference>
<dbReference type="Gene3D" id="1.25.40.10">
    <property type="entry name" value="Tetratricopeptide repeat domain"/>
    <property type="match status" value="3"/>
</dbReference>
<dbReference type="GO" id="GO:0051879">
    <property type="term" value="F:Hsp90 protein binding"/>
    <property type="evidence" value="ECO:0007669"/>
    <property type="project" value="EnsemblFungi"/>
</dbReference>
<accession>A7TDR7</accession>
<evidence type="ECO:0000313" key="10">
    <source>
        <dbReference type="Proteomes" id="UP000000267"/>
    </source>
</evidence>
<dbReference type="InterPro" id="IPR019734">
    <property type="entry name" value="TPR_rpt"/>
</dbReference>
<dbReference type="InterPro" id="IPR041243">
    <property type="entry name" value="STI1/HOP_DP"/>
</dbReference>
<dbReference type="PhylomeDB" id="A7TDR7"/>
<dbReference type="FunFam" id="1.10.260.100:FF:000002">
    <property type="entry name" value="Stress-induced-phosphoprotein 1 (Hsp70/Hsp90-organizing)"/>
    <property type="match status" value="1"/>
</dbReference>
<dbReference type="EMBL" id="DS480378">
    <property type="protein sequence ID" value="EDO19537.1"/>
    <property type="molecule type" value="Genomic_DNA"/>
</dbReference>
<dbReference type="GO" id="GO:0006457">
    <property type="term" value="P:protein folding"/>
    <property type="evidence" value="ECO:0007669"/>
    <property type="project" value="EnsemblFungi"/>
</dbReference>
<evidence type="ECO:0000259" key="8">
    <source>
        <dbReference type="SMART" id="SM00727"/>
    </source>
</evidence>
<dbReference type="PANTHER" id="PTHR22904">
    <property type="entry name" value="TPR REPEAT CONTAINING PROTEIN"/>
    <property type="match status" value="1"/>
</dbReference>
<sequence>MSLSADEYKQQGNAAFVAKDYDKAIDLFSKAIDVSEQPNHVLYSNRSACYTSLKKFVNALKDAEECVKINPSWSKGYNRVGAAHFGMGDLDEAEAGYKKALELDASNKAAQEGLEQVHRTQESRRGMPDMGLTQMFNDPNLIENLKKNPKTAEMMKDPQLVAKLIQYRSNPQAISQDLFTDPRLMTIMATLMGVDLNIGDLNSSNSMPSQQADATAPAATPAAEKEPKKEETPVKKEEPVVQADEPEQMDVDSNEDENAKKRAEAAKAEGNKLYKARQFDEAVAKYNEAWEAHNDITYLNNRSAAEFEKGDYETSIKTLEEAVEKGREMRADYKVIAKSFARMGNCYTKLNDLKKAIDFYKKSLTEHRTPEILSKLRAAEKQVKIQEAEDYINPEKAEEARLEGKDYFTKGDWPNAVKAYTEMIKRAPEDARGYSNRAAVLSKLMSFPEAIDDCNKAIEKDPNFVRAYIRKATAQIAVREFSSALETLDAARSKDAEVNKSANTREIDQLYIKASQQRFQPNDSNESPEQTYERAMKDPEVAAIMQDPVMQSILQQAQQNPAALQEHMKNPEIFKKIQTLIASGIIRTGR</sequence>
<dbReference type="Pfam" id="PF13424">
    <property type="entry name" value="TPR_12"/>
    <property type="match status" value="1"/>
</dbReference>
<feature type="region of interest" description="Disordered" evidence="7">
    <location>
        <begin position="202"/>
        <end position="264"/>
    </location>
</feature>
<dbReference type="Pfam" id="PF17830">
    <property type="entry name" value="STI1-HOP_DP"/>
    <property type="match status" value="2"/>
</dbReference>
<organism evidence="10">
    <name type="scientific">Vanderwaltozyma polyspora (strain ATCC 22028 / DSM 70294 / BCRC 21397 / CBS 2163 / NBRC 10782 / NRRL Y-8283 / UCD 57-17)</name>
    <name type="common">Kluyveromyces polysporus</name>
    <dbReference type="NCBI Taxonomy" id="436907"/>
    <lineage>
        <taxon>Eukaryota</taxon>
        <taxon>Fungi</taxon>
        <taxon>Dikarya</taxon>
        <taxon>Ascomycota</taxon>
        <taxon>Saccharomycotina</taxon>
        <taxon>Saccharomycetes</taxon>
        <taxon>Saccharomycetales</taxon>
        <taxon>Saccharomycetaceae</taxon>
        <taxon>Vanderwaltozyma</taxon>
    </lineage>
</organism>
<evidence type="ECO:0000256" key="6">
    <source>
        <dbReference type="PROSITE-ProRule" id="PRU00339"/>
    </source>
</evidence>
<feature type="domain" description="STI1" evidence="8">
    <location>
        <begin position="538"/>
        <end position="577"/>
    </location>
</feature>
<dbReference type="Pfam" id="PF13181">
    <property type="entry name" value="TPR_8"/>
    <property type="match status" value="1"/>
</dbReference>
<dbReference type="InParanoid" id="A7TDR7"/>
<dbReference type="PANTHER" id="PTHR22904:SF523">
    <property type="entry name" value="STRESS-INDUCED-PHOSPHOPROTEIN 1"/>
    <property type="match status" value="1"/>
</dbReference>
<dbReference type="FunFam" id="1.25.40.10:FF:000027">
    <property type="entry name" value="stress-induced-phosphoprotein 1 isoform X1"/>
    <property type="match status" value="1"/>
</dbReference>
<feature type="repeat" description="TPR" evidence="6">
    <location>
        <begin position="337"/>
        <end position="370"/>
    </location>
</feature>
<comment type="subcellular location">
    <subcellularLocation>
        <location evidence="1">Cytoplasm</location>
    </subcellularLocation>
</comment>
<dbReference type="FunFam" id="1.25.40.10:FF:000010">
    <property type="entry name" value="Stress-induced phosphoprotein 1"/>
    <property type="match status" value="1"/>
</dbReference>
<evidence type="ECO:0000256" key="4">
    <source>
        <dbReference type="ARBA" id="ARBA00022803"/>
    </source>
</evidence>
<dbReference type="Gene3D" id="1.10.260.100">
    <property type="match status" value="2"/>
</dbReference>
<dbReference type="OrthoDB" id="2423701at2759"/>
<evidence type="ECO:0000256" key="3">
    <source>
        <dbReference type="ARBA" id="ARBA00022737"/>
    </source>
</evidence>
<dbReference type="GO" id="GO:0006626">
    <property type="term" value="P:protein targeting to mitochondrion"/>
    <property type="evidence" value="ECO:0007669"/>
    <property type="project" value="EnsemblFungi"/>
</dbReference>
<dbReference type="eggNOG" id="KOG0548">
    <property type="taxonomic scope" value="Eukaryota"/>
</dbReference>
<dbReference type="STRING" id="436907.A7TDR7"/>
<keyword evidence="4 6" id="KW-0802">TPR repeat</keyword>
<reference evidence="9 10" key="1">
    <citation type="journal article" date="2007" name="Proc. Natl. Acad. Sci. U.S.A.">
        <title>Independent sorting-out of thousands of duplicated gene pairs in two yeast species descended from a whole-genome duplication.</title>
        <authorList>
            <person name="Scannell D.R."/>
            <person name="Frank A.C."/>
            <person name="Conant G.C."/>
            <person name="Byrne K.P."/>
            <person name="Woolfit M."/>
            <person name="Wolfe K.H."/>
        </authorList>
    </citation>
    <scope>NUCLEOTIDE SEQUENCE [LARGE SCALE GENOMIC DNA]</scope>
    <source>
        <strain evidence="10">ATCC 22028 / DSM 70294 / BCRC 21397 / CBS 2163 / NBRC 10782 / NRRL Y-8283 / UCD 57-17</strain>
    </source>
</reference>
<feature type="compositionally biased region" description="Polar residues" evidence="7">
    <location>
        <begin position="202"/>
        <end position="213"/>
    </location>
</feature>
<feature type="compositionally biased region" description="Basic and acidic residues" evidence="7">
    <location>
        <begin position="223"/>
        <end position="239"/>
    </location>
</feature>
<dbReference type="Pfam" id="PF25575">
    <property type="entry name" value="TPR_BSK1_C"/>
    <property type="match status" value="1"/>
</dbReference>
<feature type="repeat" description="TPR" evidence="6">
    <location>
        <begin position="5"/>
        <end position="38"/>
    </location>
</feature>
<dbReference type="OMA" id="MYSAREN"/>
<dbReference type="SMART" id="SM00028">
    <property type="entry name" value="TPR"/>
    <property type="match status" value="9"/>
</dbReference>
<dbReference type="GO" id="GO:0030544">
    <property type="term" value="F:Hsp70 protein binding"/>
    <property type="evidence" value="ECO:0007669"/>
    <property type="project" value="EnsemblFungi"/>
</dbReference>
<feature type="repeat" description="TPR" evidence="6">
    <location>
        <begin position="397"/>
        <end position="430"/>
    </location>
</feature>
<proteinExistence type="predicted"/>
<evidence type="ECO:0000256" key="5">
    <source>
        <dbReference type="ARBA" id="ARBA00064323"/>
    </source>
</evidence>
<dbReference type="HOGENOM" id="CLU_000134_46_5_1"/>
<feature type="compositionally biased region" description="Acidic residues" evidence="7">
    <location>
        <begin position="244"/>
        <end position="256"/>
    </location>
</feature>
<dbReference type="Proteomes" id="UP000000267">
    <property type="component" value="Unassembled WGS sequence"/>
</dbReference>
<dbReference type="SUPFAM" id="SSF48452">
    <property type="entry name" value="TPR-like"/>
    <property type="match status" value="2"/>
</dbReference>
<feature type="repeat" description="TPR" evidence="6">
    <location>
        <begin position="74"/>
        <end position="107"/>
    </location>
</feature>
<dbReference type="InterPro" id="IPR058209">
    <property type="entry name" value="TPR_BSK1_C"/>
</dbReference>
<dbReference type="RefSeq" id="XP_001647395.1">
    <property type="nucleotide sequence ID" value="XM_001647345.1"/>
</dbReference>
<protein>
    <recommendedName>
        <fullName evidence="8">STI1 domain-containing protein</fullName>
    </recommendedName>
</protein>
<evidence type="ECO:0000256" key="7">
    <source>
        <dbReference type="SAM" id="MobiDB-lite"/>
    </source>
</evidence>